<keyword evidence="3" id="KW-0934">Plastid</keyword>
<dbReference type="AlphaFoldDB" id="A0AAV1HXH2"/>
<dbReference type="GO" id="GO:0015031">
    <property type="term" value="P:protein transport"/>
    <property type="evidence" value="ECO:0007669"/>
    <property type="project" value="InterPro"/>
</dbReference>
<dbReference type="PANTHER" id="PTHR33926">
    <property type="entry name" value="PROTEIN TIC 22, CHLOROPLASTIC"/>
    <property type="match status" value="1"/>
</dbReference>
<proteinExistence type="predicted"/>
<keyword evidence="6" id="KW-1185">Reference proteome</keyword>
<feature type="coiled-coil region" evidence="4">
    <location>
        <begin position="287"/>
        <end position="314"/>
    </location>
</feature>
<dbReference type="Proteomes" id="UP001314263">
    <property type="component" value="Unassembled WGS sequence"/>
</dbReference>
<dbReference type="GO" id="GO:0009507">
    <property type="term" value="C:chloroplast"/>
    <property type="evidence" value="ECO:0007669"/>
    <property type="project" value="UniProtKB-SubCell"/>
</dbReference>
<evidence type="ECO:0000256" key="2">
    <source>
        <dbReference type="ARBA" id="ARBA00022528"/>
    </source>
</evidence>
<evidence type="ECO:0000256" key="1">
    <source>
        <dbReference type="ARBA" id="ARBA00004229"/>
    </source>
</evidence>
<dbReference type="Pfam" id="PF04278">
    <property type="entry name" value="Tic22"/>
    <property type="match status" value="1"/>
</dbReference>
<accession>A0AAV1HXH2</accession>
<evidence type="ECO:0000313" key="6">
    <source>
        <dbReference type="Proteomes" id="UP001314263"/>
    </source>
</evidence>
<keyword evidence="2" id="KW-0150">Chloroplast</keyword>
<protein>
    <submittedName>
        <fullName evidence="5">Uncharacterized protein</fullName>
    </submittedName>
</protein>
<evidence type="ECO:0000313" key="5">
    <source>
        <dbReference type="EMBL" id="CAK0759116.1"/>
    </source>
</evidence>
<organism evidence="5 6">
    <name type="scientific">Coccomyxa viridis</name>
    <dbReference type="NCBI Taxonomy" id="1274662"/>
    <lineage>
        <taxon>Eukaryota</taxon>
        <taxon>Viridiplantae</taxon>
        <taxon>Chlorophyta</taxon>
        <taxon>core chlorophytes</taxon>
        <taxon>Trebouxiophyceae</taxon>
        <taxon>Trebouxiophyceae incertae sedis</taxon>
        <taxon>Coccomyxaceae</taxon>
        <taxon>Coccomyxa</taxon>
    </lineage>
</organism>
<evidence type="ECO:0000256" key="3">
    <source>
        <dbReference type="ARBA" id="ARBA00022640"/>
    </source>
</evidence>
<dbReference type="EMBL" id="CAUYUE010000003">
    <property type="protein sequence ID" value="CAK0759116.1"/>
    <property type="molecule type" value="Genomic_DNA"/>
</dbReference>
<name>A0AAV1HXH2_9CHLO</name>
<comment type="subcellular location">
    <subcellularLocation>
        <location evidence="1">Plastid</location>
        <location evidence="1">Chloroplast</location>
    </subcellularLocation>
</comment>
<dbReference type="PANTHER" id="PTHR33926:SF4">
    <property type="entry name" value="PROTEIN TIC 22, CHLOROPLASTIC"/>
    <property type="match status" value="1"/>
</dbReference>
<dbReference type="InterPro" id="IPR007378">
    <property type="entry name" value="Tic22-like"/>
</dbReference>
<gene>
    <name evidence="5" type="ORF">CVIRNUC_002673</name>
</gene>
<keyword evidence="4" id="KW-0175">Coiled coil</keyword>
<dbReference type="FunFam" id="3.40.1350.100:FF:000007">
    <property type="entry name" value="Protein TIC 22-like, chloroplastic"/>
    <property type="match status" value="1"/>
</dbReference>
<reference evidence="5 6" key="1">
    <citation type="submission" date="2023-10" db="EMBL/GenBank/DDBJ databases">
        <authorList>
            <person name="Maclean D."/>
            <person name="Macfadyen A."/>
        </authorList>
    </citation>
    <scope>NUCLEOTIDE SEQUENCE [LARGE SCALE GENOMIC DNA]</scope>
</reference>
<evidence type="ECO:0000256" key="4">
    <source>
        <dbReference type="SAM" id="Coils"/>
    </source>
</evidence>
<sequence length="362" mass="39153">MEQSPGLQGPLRGLQVSIARVCNELEGRLHNIADGAEQHRQEACRLLSGLGQLAGQQARRLQDHHQQHQQHVLAGFASMTLGGAARRSTAQPVCDLAYNPDEIKARLSGVPVYTVANKQNEFILVAGESGGEVKQLGLIFMSEADANALVEKVREQNPKLAKQSRVLKVSMDNVYDFAVTPEVDKKTEGVSFRFMPDMKQVQKALELYKEAGVPGSTFTGVPIFQAQGLTVKTENSRYTPLFLAKEDLDVAVGAAFSQREAAKEVANKSKASAAEEDVASARATLDAASKGRQRKAAAAELDRAEARLAKYQHRISTGQSGDGLPKVEVGCLEEVLSRMAADQDGTWGSVMFIPKGALSQQR</sequence>
<comment type="caution">
    <text evidence="5">The sequence shown here is derived from an EMBL/GenBank/DDBJ whole genome shotgun (WGS) entry which is preliminary data.</text>
</comment>
<dbReference type="Gene3D" id="3.40.1350.100">
    <property type="match status" value="1"/>
</dbReference>